<sequence length="31" mass="3906">MKYFFLLNLRIFSMKYILLENSNEIYFVIKN</sequence>
<dbReference type="EMBL" id="MN740596">
    <property type="protein sequence ID" value="QHS78324.1"/>
    <property type="molecule type" value="Genomic_DNA"/>
</dbReference>
<reference evidence="1" key="1">
    <citation type="journal article" date="2020" name="Nature">
        <title>Giant virus diversity and host interactions through global metagenomics.</title>
        <authorList>
            <person name="Schulz F."/>
            <person name="Roux S."/>
            <person name="Paez-Espino D."/>
            <person name="Jungbluth S."/>
            <person name="Walsh D.A."/>
            <person name="Denef V.J."/>
            <person name="McMahon K.D."/>
            <person name="Konstantinidis K.T."/>
            <person name="Eloe-Fadrosh E.A."/>
            <person name="Kyrpides N.C."/>
            <person name="Woyke T."/>
        </authorList>
    </citation>
    <scope>NUCLEOTIDE SEQUENCE</scope>
    <source>
        <strain evidence="1">GVMAG-S-1021933-23</strain>
    </source>
</reference>
<accession>A0A6C0AEX7</accession>
<organism evidence="1">
    <name type="scientific">viral metagenome</name>
    <dbReference type="NCBI Taxonomy" id="1070528"/>
    <lineage>
        <taxon>unclassified sequences</taxon>
        <taxon>metagenomes</taxon>
        <taxon>organismal metagenomes</taxon>
    </lineage>
</organism>
<name>A0A6C0AEX7_9ZZZZ</name>
<protein>
    <submittedName>
        <fullName evidence="1">Uncharacterized protein</fullName>
    </submittedName>
</protein>
<proteinExistence type="predicted"/>
<evidence type="ECO:0000313" key="1">
    <source>
        <dbReference type="EMBL" id="QHS78324.1"/>
    </source>
</evidence>
<dbReference type="AlphaFoldDB" id="A0A6C0AEX7"/>